<dbReference type="AlphaFoldDB" id="A0A0V1PYM0"/>
<evidence type="ECO:0000313" key="3">
    <source>
        <dbReference type="Proteomes" id="UP000054251"/>
    </source>
</evidence>
<dbReference type="Proteomes" id="UP000054251">
    <property type="component" value="Unassembled WGS sequence"/>
</dbReference>
<dbReference type="OrthoDB" id="4081031at2759"/>
<dbReference type="RefSeq" id="XP_015467460.1">
    <property type="nucleotide sequence ID" value="XM_015611683.1"/>
</dbReference>
<organism evidence="2 3">
    <name type="scientific">Debaryomyces fabryi</name>
    <dbReference type="NCBI Taxonomy" id="58627"/>
    <lineage>
        <taxon>Eukaryota</taxon>
        <taxon>Fungi</taxon>
        <taxon>Dikarya</taxon>
        <taxon>Ascomycota</taxon>
        <taxon>Saccharomycotina</taxon>
        <taxon>Pichiomycetes</taxon>
        <taxon>Debaryomycetaceae</taxon>
        <taxon>Debaryomyces</taxon>
    </lineage>
</organism>
<gene>
    <name evidence="2" type="ORF">AC631_02853</name>
</gene>
<proteinExistence type="predicted"/>
<dbReference type="GeneID" id="26839862"/>
<comment type="caution">
    <text evidence="2">The sequence shown here is derived from an EMBL/GenBank/DDBJ whole genome shotgun (WGS) entry which is preliminary data.</text>
</comment>
<feature type="compositionally biased region" description="Low complexity" evidence="1">
    <location>
        <begin position="262"/>
        <end position="272"/>
    </location>
</feature>
<name>A0A0V1PYM0_9ASCO</name>
<keyword evidence="3" id="KW-1185">Reference proteome</keyword>
<reference evidence="2 3" key="1">
    <citation type="submission" date="2015-11" db="EMBL/GenBank/DDBJ databases">
        <title>The genome of Debaryomyces fabryi.</title>
        <authorList>
            <person name="Tafer H."/>
            <person name="Lopandic K."/>
        </authorList>
    </citation>
    <scope>NUCLEOTIDE SEQUENCE [LARGE SCALE GENOMIC DNA]</scope>
    <source>
        <strain evidence="2 3">CBS 789</strain>
    </source>
</reference>
<accession>A0A0V1PYM0</accession>
<evidence type="ECO:0000313" key="2">
    <source>
        <dbReference type="EMBL" id="KSA01358.1"/>
    </source>
</evidence>
<sequence>MSEIIDKITPNKKFESKSINHIRSYSLVKQLEGFLLSFSLVNILYQYVSSVINFVNTKLSSVDVVYDSLTFVDEKVDGIVLSKVDWGVKQVPSSDKLNPVVYARAGYNYVNASILRPINNIIYNAGDKVLPATVEENKAVFKLEELGESSEVSKFFKIVNEFVSRAKTFVSNKSNDVSNNLISTYNNELNTMKDEASVYKKKLVASYNTGYRFVSDVNSQTQEYVADVATTTRNKADSLISDAKQGISAINSKANEIRNEGSELLNGSSNSNQAPAVSASA</sequence>
<dbReference type="EMBL" id="LMYN01000055">
    <property type="protein sequence ID" value="KSA01358.1"/>
    <property type="molecule type" value="Genomic_DNA"/>
</dbReference>
<evidence type="ECO:0000256" key="1">
    <source>
        <dbReference type="SAM" id="MobiDB-lite"/>
    </source>
</evidence>
<feature type="region of interest" description="Disordered" evidence="1">
    <location>
        <begin position="262"/>
        <end position="281"/>
    </location>
</feature>
<protein>
    <submittedName>
        <fullName evidence="2">Uncharacterized protein</fullName>
    </submittedName>
</protein>